<evidence type="ECO:0000313" key="3">
    <source>
        <dbReference type="Proteomes" id="UP001210720"/>
    </source>
</evidence>
<proteinExistence type="predicted"/>
<organism evidence="2 3">
    <name type="scientific">Thalassococcus lentus</name>
    <dbReference type="NCBI Taxonomy" id="1210524"/>
    <lineage>
        <taxon>Bacteria</taxon>
        <taxon>Pseudomonadati</taxon>
        <taxon>Pseudomonadota</taxon>
        <taxon>Alphaproteobacteria</taxon>
        <taxon>Rhodobacterales</taxon>
        <taxon>Roseobacteraceae</taxon>
        <taxon>Thalassococcus</taxon>
    </lineage>
</organism>
<dbReference type="RefSeq" id="WP_271431074.1">
    <property type="nucleotide sequence ID" value="NZ_JAQIOY010000001.1"/>
</dbReference>
<dbReference type="CDD" id="cd01918">
    <property type="entry name" value="HprK_C"/>
    <property type="match status" value="1"/>
</dbReference>
<evidence type="ECO:0000259" key="1">
    <source>
        <dbReference type="Pfam" id="PF07475"/>
    </source>
</evidence>
<dbReference type="GO" id="GO:0016301">
    <property type="term" value="F:kinase activity"/>
    <property type="evidence" value="ECO:0007669"/>
    <property type="project" value="UniProtKB-KW"/>
</dbReference>
<feature type="domain" description="HPr kinase/phosphorylase C-terminal" evidence="1">
    <location>
        <begin position="13"/>
        <end position="87"/>
    </location>
</feature>
<dbReference type="Pfam" id="PF07475">
    <property type="entry name" value="Hpr_kinase_C"/>
    <property type="match status" value="1"/>
</dbReference>
<sequence length="148" mass="15843">MDRPETIDGDPLTLHSSSVAVGGRGLLILGRSGSGKSSLALRLMALGADLVSDDQTTVTREEEGRLLLSAPSAIQGMIEARGLGLLGADSRRPVPLYAVVDLDRMETERLPPFRTTEVLGLPVPLLHNSEWDAFPAALVQYLKGGRKE</sequence>
<dbReference type="InterPro" id="IPR027417">
    <property type="entry name" value="P-loop_NTPase"/>
</dbReference>
<protein>
    <submittedName>
        <fullName evidence="2">HPr kinase/phosphatase C-terminal domain-containing protein</fullName>
    </submittedName>
</protein>
<evidence type="ECO:0000313" key="2">
    <source>
        <dbReference type="EMBL" id="MDA7423736.1"/>
    </source>
</evidence>
<keyword evidence="2" id="KW-0418">Kinase</keyword>
<name>A0ABT4XP75_9RHOB</name>
<gene>
    <name evidence="2" type="ORF">PFY00_03280</name>
</gene>
<keyword evidence="3" id="KW-1185">Reference proteome</keyword>
<dbReference type="InterPro" id="IPR011104">
    <property type="entry name" value="Hpr_kin/Pase_C"/>
</dbReference>
<comment type="caution">
    <text evidence="2">The sequence shown here is derived from an EMBL/GenBank/DDBJ whole genome shotgun (WGS) entry which is preliminary data.</text>
</comment>
<dbReference type="SUPFAM" id="SSF53795">
    <property type="entry name" value="PEP carboxykinase-like"/>
    <property type="match status" value="1"/>
</dbReference>
<dbReference type="EMBL" id="JAQIOY010000001">
    <property type="protein sequence ID" value="MDA7423736.1"/>
    <property type="molecule type" value="Genomic_DNA"/>
</dbReference>
<dbReference type="Proteomes" id="UP001210720">
    <property type="component" value="Unassembled WGS sequence"/>
</dbReference>
<keyword evidence="2" id="KW-0808">Transferase</keyword>
<accession>A0ABT4XP75</accession>
<reference evidence="2 3" key="1">
    <citation type="submission" date="2023-01" db="EMBL/GenBank/DDBJ databases">
        <title>Thalassococcus onchidii sp. nov., isolated from a marine invertebrate from the South China Sea.</title>
        <authorList>
            <person name="Xu S."/>
            <person name="Liu Z."/>
            <person name="Xu Y."/>
        </authorList>
    </citation>
    <scope>NUCLEOTIDE SEQUENCE [LARGE SCALE GENOMIC DNA]</scope>
    <source>
        <strain evidence="2 3">KCTC 32084</strain>
    </source>
</reference>
<dbReference type="Gene3D" id="3.40.50.300">
    <property type="entry name" value="P-loop containing nucleotide triphosphate hydrolases"/>
    <property type="match status" value="1"/>
</dbReference>